<evidence type="ECO:0000256" key="2">
    <source>
        <dbReference type="ARBA" id="ARBA00023125"/>
    </source>
</evidence>
<name>A0A4V2J318_9BACL</name>
<dbReference type="PANTHER" id="PTHR43537:SF5">
    <property type="entry name" value="UXU OPERON TRANSCRIPTIONAL REGULATOR"/>
    <property type="match status" value="1"/>
</dbReference>
<protein>
    <submittedName>
        <fullName evidence="5">GntR family transcriptional regulator</fullName>
    </submittedName>
</protein>
<dbReference type="InterPro" id="IPR000524">
    <property type="entry name" value="Tscrpt_reg_HTH_GntR"/>
</dbReference>
<keyword evidence="3" id="KW-0804">Transcription</keyword>
<dbReference type="Pfam" id="PF00392">
    <property type="entry name" value="GntR"/>
    <property type="match status" value="1"/>
</dbReference>
<evidence type="ECO:0000313" key="6">
    <source>
        <dbReference type="Proteomes" id="UP000293142"/>
    </source>
</evidence>
<keyword evidence="2" id="KW-0238">DNA-binding</keyword>
<dbReference type="Gene3D" id="1.10.10.10">
    <property type="entry name" value="Winged helix-like DNA-binding domain superfamily/Winged helix DNA-binding domain"/>
    <property type="match status" value="1"/>
</dbReference>
<dbReference type="EMBL" id="SIRE01000041">
    <property type="protein sequence ID" value="TBL69111.1"/>
    <property type="molecule type" value="Genomic_DNA"/>
</dbReference>
<keyword evidence="1" id="KW-0805">Transcription regulation</keyword>
<evidence type="ECO:0000256" key="3">
    <source>
        <dbReference type="ARBA" id="ARBA00023163"/>
    </source>
</evidence>
<evidence type="ECO:0000313" key="5">
    <source>
        <dbReference type="EMBL" id="TBL69111.1"/>
    </source>
</evidence>
<organism evidence="5 6">
    <name type="scientific">Paenibacillus thalictri</name>
    <dbReference type="NCBI Taxonomy" id="2527873"/>
    <lineage>
        <taxon>Bacteria</taxon>
        <taxon>Bacillati</taxon>
        <taxon>Bacillota</taxon>
        <taxon>Bacilli</taxon>
        <taxon>Bacillales</taxon>
        <taxon>Paenibacillaceae</taxon>
        <taxon>Paenibacillus</taxon>
    </lineage>
</organism>
<reference evidence="5 6" key="1">
    <citation type="submission" date="2019-02" db="EMBL/GenBank/DDBJ databases">
        <title>Paenibacillus sp. nov., isolated from surface-sterilized tissue of Thalictrum simplex L.</title>
        <authorList>
            <person name="Tuo L."/>
        </authorList>
    </citation>
    <scope>NUCLEOTIDE SEQUENCE [LARGE SCALE GENOMIC DNA]</scope>
    <source>
        <strain evidence="5 6">N2SHLJ1</strain>
    </source>
</reference>
<comment type="caution">
    <text evidence="5">The sequence shown here is derived from an EMBL/GenBank/DDBJ whole genome shotgun (WGS) entry which is preliminary data.</text>
</comment>
<evidence type="ECO:0000259" key="4">
    <source>
        <dbReference type="PROSITE" id="PS50949"/>
    </source>
</evidence>
<dbReference type="GO" id="GO:0003700">
    <property type="term" value="F:DNA-binding transcription factor activity"/>
    <property type="evidence" value="ECO:0007669"/>
    <property type="project" value="InterPro"/>
</dbReference>
<dbReference type="Gene3D" id="1.20.120.530">
    <property type="entry name" value="GntR ligand-binding domain-like"/>
    <property type="match status" value="1"/>
</dbReference>
<dbReference type="SUPFAM" id="SSF46785">
    <property type="entry name" value="Winged helix' DNA-binding domain"/>
    <property type="match status" value="1"/>
</dbReference>
<keyword evidence="6" id="KW-1185">Reference proteome</keyword>
<dbReference type="GO" id="GO:0003677">
    <property type="term" value="F:DNA binding"/>
    <property type="evidence" value="ECO:0007669"/>
    <property type="project" value="UniProtKB-KW"/>
</dbReference>
<dbReference type="PANTHER" id="PTHR43537">
    <property type="entry name" value="TRANSCRIPTIONAL REGULATOR, GNTR FAMILY"/>
    <property type="match status" value="1"/>
</dbReference>
<dbReference type="PROSITE" id="PS50949">
    <property type="entry name" value="HTH_GNTR"/>
    <property type="match status" value="1"/>
</dbReference>
<dbReference type="OrthoDB" id="114741at2"/>
<dbReference type="InterPro" id="IPR036390">
    <property type="entry name" value="WH_DNA-bd_sf"/>
</dbReference>
<dbReference type="Proteomes" id="UP000293142">
    <property type="component" value="Unassembled WGS sequence"/>
</dbReference>
<gene>
    <name evidence="5" type="ORF">EYB31_37105</name>
</gene>
<dbReference type="InterPro" id="IPR008920">
    <property type="entry name" value="TF_FadR/GntR_C"/>
</dbReference>
<proteinExistence type="predicted"/>
<evidence type="ECO:0000256" key="1">
    <source>
        <dbReference type="ARBA" id="ARBA00023015"/>
    </source>
</evidence>
<accession>A0A4V2J318</accession>
<dbReference type="AlphaFoldDB" id="A0A4V2J318"/>
<dbReference type="Pfam" id="PF07729">
    <property type="entry name" value="FCD"/>
    <property type="match status" value="1"/>
</dbReference>
<dbReference type="InterPro" id="IPR011711">
    <property type="entry name" value="GntR_C"/>
</dbReference>
<dbReference type="SUPFAM" id="SSF48008">
    <property type="entry name" value="GntR ligand-binding domain-like"/>
    <property type="match status" value="1"/>
</dbReference>
<feature type="domain" description="HTH gntR-type" evidence="4">
    <location>
        <begin position="8"/>
        <end position="74"/>
    </location>
</feature>
<dbReference type="SMART" id="SM00345">
    <property type="entry name" value="HTH_GNTR"/>
    <property type="match status" value="1"/>
</dbReference>
<sequence length="226" mass="26009">MNNILSRSNTTKEVLSRIRTDIILRVFKNGEPIRELALSEQYGVSRSAVRNALLVLEQESLIRTLDNGTKVVSCIEPEDIQNLYDLREHIELTSIKQLFSLPNKDFTPIMEVTSRIASSPGLDVTEILEIDAQFHRSIIVCCRNKALLQAWETMIGVMQSIFHLNMTQSREYEEWFLQSFYDRHTRLFTTLLGPPEESIRQFAQHIEDAREISAKAIAQVLKSSKQ</sequence>
<dbReference type="InterPro" id="IPR036388">
    <property type="entry name" value="WH-like_DNA-bd_sf"/>
</dbReference>
<dbReference type="RefSeq" id="WP_131018618.1">
    <property type="nucleotide sequence ID" value="NZ_SIRE01000041.1"/>
</dbReference>